<dbReference type="RefSeq" id="XP_040744733.1">
    <property type="nucleotide sequence ID" value="XM_040883216.1"/>
</dbReference>
<sequence length="371" mass="41119">MYSLYSWGSPFEHDGLYSFDPSCVSVQAYLQLAKADWQLHHVNNSGISPTGCLPVLTCQDNIVESGFWHVIEFLRREGYDLDSALNAEQTSQSTAYISLVQDSLVDALLFSWYMVSENFVDVIRPRLAKLFGFPLSLVVPTQLKGYAEERLKAHDIQDKKDDRDTTKVTEAAAGAKSKIPRIYLLAMGGFQRHSDESAHPIYKEADRCLDALSRKLGSKQYFFGDGPSTLDAVVYGYISLILYPELPQSTLKQIITSRYPNLVTFCDRIHSQMAKPKTVAGGSWIEGLGAIVKQQVLRFATVPSLPIGSDKPDPQRAIKVRSVVGGLCVFFGYIIYNGILSAPQQQKKKPVLEVPGLSVNEVLSAVRSSAN</sequence>
<evidence type="ECO:0000256" key="2">
    <source>
        <dbReference type="ARBA" id="ARBA00009170"/>
    </source>
</evidence>
<organism evidence="10 11">
    <name type="scientific">Linderina pennispora</name>
    <dbReference type="NCBI Taxonomy" id="61395"/>
    <lineage>
        <taxon>Eukaryota</taxon>
        <taxon>Fungi</taxon>
        <taxon>Fungi incertae sedis</taxon>
        <taxon>Zoopagomycota</taxon>
        <taxon>Kickxellomycotina</taxon>
        <taxon>Kickxellomycetes</taxon>
        <taxon>Kickxellales</taxon>
        <taxon>Kickxellaceae</taxon>
        <taxon>Linderina</taxon>
    </lineage>
</organism>
<dbReference type="EMBL" id="MCFD01000004">
    <property type="protein sequence ID" value="ORX71218.1"/>
    <property type="molecule type" value="Genomic_DNA"/>
</dbReference>
<dbReference type="InterPro" id="IPR019564">
    <property type="entry name" value="Sam37/metaxin_N"/>
</dbReference>
<evidence type="ECO:0000313" key="10">
    <source>
        <dbReference type="EMBL" id="ORX71218.1"/>
    </source>
</evidence>
<evidence type="ECO:0000259" key="9">
    <source>
        <dbReference type="PROSITE" id="PS50405"/>
    </source>
</evidence>
<evidence type="ECO:0000313" key="11">
    <source>
        <dbReference type="Proteomes" id="UP000193922"/>
    </source>
</evidence>
<evidence type="ECO:0000256" key="3">
    <source>
        <dbReference type="ARBA" id="ARBA00022448"/>
    </source>
</evidence>
<dbReference type="Pfam" id="PF10568">
    <property type="entry name" value="Tom37"/>
    <property type="match status" value="1"/>
</dbReference>
<comment type="similarity">
    <text evidence="2">Belongs to the metaxin family.</text>
</comment>
<dbReference type="PANTHER" id="PTHR12289">
    <property type="entry name" value="METAXIN RELATED"/>
    <property type="match status" value="1"/>
</dbReference>
<dbReference type="PANTHER" id="PTHR12289:SF41">
    <property type="entry name" value="FAILED AXON CONNECTIONS-RELATED"/>
    <property type="match status" value="1"/>
</dbReference>
<dbReference type="InterPro" id="IPR033468">
    <property type="entry name" value="Metaxin_GST"/>
</dbReference>
<evidence type="ECO:0000256" key="6">
    <source>
        <dbReference type="ARBA" id="ARBA00023128"/>
    </source>
</evidence>
<dbReference type="GO" id="GO:0001401">
    <property type="term" value="C:SAM complex"/>
    <property type="evidence" value="ECO:0007669"/>
    <property type="project" value="InterPro"/>
</dbReference>
<accession>A0A1Y1WD02</accession>
<dbReference type="InterPro" id="IPR050931">
    <property type="entry name" value="Mito_Protein_Transport_Metaxin"/>
</dbReference>
<dbReference type="GO" id="GO:0015031">
    <property type="term" value="P:protein transport"/>
    <property type="evidence" value="ECO:0007669"/>
    <property type="project" value="UniProtKB-KW"/>
</dbReference>
<keyword evidence="11" id="KW-1185">Reference proteome</keyword>
<feature type="domain" description="GST C-terminal" evidence="9">
    <location>
        <begin position="161"/>
        <end position="299"/>
    </location>
</feature>
<dbReference type="OrthoDB" id="5835136at2759"/>
<reference evidence="10 11" key="1">
    <citation type="submission" date="2016-07" db="EMBL/GenBank/DDBJ databases">
        <title>Pervasive Adenine N6-methylation of Active Genes in Fungi.</title>
        <authorList>
            <consortium name="DOE Joint Genome Institute"/>
            <person name="Mondo S.J."/>
            <person name="Dannebaum R.O."/>
            <person name="Kuo R.C."/>
            <person name="Labutti K."/>
            <person name="Haridas S."/>
            <person name="Kuo A."/>
            <person name="Salamov A."/>
            <person name="Ahrendt S.R."/>
            <person name="Lipzen A."/>
            <person name="Sullivan W."/>
            <person name="Andreopoulos W.B."/>
            <person name="Clum A."/>
            <person name="Lindquist E."/>
            <person name="Daum C."/>
            <person name="Ramamoorthy G.K."/>
            <person name="Gryganskyi A."/>
            <person name="Culley D."/>
            <person name="Magnuson J.K."/>
            <person name="James T.Y."/>
            <person name="O'Malley M.A."/>
            <person name="Stajich J.E."/>
            <person name="Spatafora J.W."/>
            <person name="Visel A."/>
            <person name="Grigoriev I.V."/>
        </authorList>
    </citation>
    <scope>NUCLEOTIDE SEQUENCE [LARGE SCALE GENOMIC DNA]</scope>
    <source>
        <strain evidence="10 11">ATCC 12442</strain>
    </source>
</reference>
<feature type="transmembrane region" description="Helical" evidence="8">
    <location>
        <begin position="320"/>
        <end position="339"/>
    </location>
</feature>
<dbReference type="SUPFAM" id="SSF47616">
    <property type="entry name" value="GST C-terminal domain-like"/>
    <property type="match status" value="1"/>
</dbReference>
<evidence type="ECO:0000256" key="5">
    <source>
        <dbReference type="ARBA" id="ARBA00022927"/>
    </source>
</evidence>
<keyword evidence="6" id="KW-0496">Mitochondrion</keyword>
<dbReference type="Gene3D" id="1.20.1050.10">
    <property type="match status" value="1"/>
</dbReference>
<dbReference type="InterPro" id="IPR010987">
    <property type="entry name" value="Glutathione-S-Trfase_C-like"/>
</dbReference>
<dbReference type="InterPro" id="IPR036282">
    <property type="entry name" value="Glutathione-S-Trfase_C_sf"/>
</dbReference>
<evidence type="ECO:0000256" key="1">
    <source>
        <dbReference type="ARBA" id="ARBA00004294"/>
    </source>
</evidence>
<keyword evidence="8" id="KW-1133">Transmembrane helix</keyword>
<evidence type="ECO:0000256" key="7">
    <source>
        <dbReference type="ARBA" id="ARBA00023136"/>
    </source>
</evidence>
<name>A0A1Y1WD02_9FUNG</name>
<gene>
    <name evidence="10" type="ORF">DL89DRAFT_121713</name>
</gene>
<keyword evidence="7 8" id="KW-0472">Membrane</keyword>
<comment type="subcellular location">
    <subcellularLocation>
        <location evidence="1">Mitochondrion outer membrane</location>
    </subcellularLocation>
</comment>
<keyword evidence="4" id="KW-1000">Mitochondrion outer membrane</keyword>
<dbReference type="STRING" id="61395.A0A1Y1WD02"/>
<protein>
    <recommendedName>
        <fullName evidence="9">GST C-terminal domain-containing protein</fullName>
    </recommendedName>
</protein>
<dbReference type="GO" id="GO:0007005">
    <property type="term" value="P:mitochondrion organization"/>
    <property type="evidence" value="ECO:0007669"/>
    <property type="project" value="TreeGrafter"/>
</dbReference>
<evidence type="ECO:0000256" key="4">
    <source>
        <dbReference type="ARBA" id="ARBA00022787"/>
    </source>
</evidence>
<dbReference type="Proteomes" id="UP000193922">
    <property type="component" value="Unassembled WGS sequence"/>
</dbReference>
<dbReference type="AlphaFoldDB" id="A0A1Y1WD02"/>
<dbReference type="GeneID" id="63799864"/>
<keyword evidence="8" id="KW-0812">Transmembrane</keyword>
<dbReference type="PROSITE" id="PS50405">
    <property type="entry name" value="GST_CTER"/>
    <property type="match status" value="1"/>
</dbReference>
<keyword evidence="5" id="KW-0653">Protein transport</keyword>
<proteinExistence type="inferred from homology"/>
<comment type="caution">
    <text evidence="10">The sequence shown here is derived from an EMBL/GenBank/DDBJ whole genome shotgun (WGS) entry which is preliminary data.</text>
</comment>
<dbReference type="Pfam" id="PF17171">
    <property type="entry name" value="GST_C_6"/>
    <property type="match status" value="1"/>
</dbReference>
<evidence type="ECO:0000256" key="8">
    <source>
        <dbReference type="SAM" id="Phobius"/>
    </source>
</evidence>
<keyword evidence="3" id="KW-0813">Transport</keyword>